<keyword evidence="3" id="KW-1185">Reference proteome</keyword>
<name>A0AAQ3TAI6_PASNO</name>
<dbReference type="Proteomes" id="UP001341281">
    <property type="component" value="Chromosome 04"/>
</dbReference>
<sequence>MRSSQEFTLAAIRREMDSQRASNSKIADNQLKHTSQRGLTLVHLYIETDDDPDPHSENNEFPQSGGGSFTLLTCRAPVEVVMEINDSQLSTVMSQGGGGQDLGEPVEVDVEEISVQKRLSYEEEDIKENGRKEDEGWIESRKKRKKDNVYRKRLAVAMRASTRNPRGVLQ</sequence>
<feature type="region of interest" description="Disordered" evidence="1">
    <location>
        <begin position="126"/>
        <end position="145"/>
    </location>
</feature>
<protein>
    <submittedName>
        <fullName evidence="2">Uncharacterized protein</fullName>
    </submittedName>
</protein>
<accession>A0AAQ3TAI6</accession>
<dbReference type="EMBL" id="CP144748">
    <property type="protein sequence ID" value="WVZ68274.1"/>
    <property type="molecule type" value="Genomic_DNA"/>
</dbReference>
<proteinExistence type="predicted"/>
<reference evidence="2 3" key="1">
    <citation type="submission" date="2024-02" db="EMBL/GenBank/DDBJ databases">
        <title>High-quality chromosome-scale genome assembly of Pensacola bahiagrass (Paspalum notatum Flugge var. saurae).</title>
        <authorList>
            <person name="Vega J.M."/>
            <person name="Podio M."/>
            <person name="Orjuela J."/>
            <person name="Siena L.A."/>
            <person name="Pessino S.C."/>
            <person name="Combes M.C."/>
            <person name="Mariac C."/>
            <person name="Albertini E."/>
            <person name="Pupilli F."/>
            <person name="Ortiz J.P.A."/>
            <person name="Leblanc O."/>
        </authorList>
    </citation>
    <scope>NUCLEOTIDE SEQUENCE [LARGE SCALE GENOMIC DNA]</scope>
    <source>
        <strain evidence="2">R1</strain>
        <tissue evidence="2">Leaf</tissue>
    </source>
</reference>
<evidence type="ECO:0000256" key="1">
    <source>
        <dbReference type="SAM" id="MobiDB-lite"/>
    </source>
</evidence>
<feature type="compositionally biased region" description="Polar residues" evidence="1">
    <location>
        <begin position="19"/>
        <end position="32"/>
    </location>
</feature>
<dbReference type="AlphaFoldDB" id="A0AAQ3TAI6"/>
<gene>
    <name evidence="2" type="ORF">U9M48_017233</name>
</gene>
<evidence type="ECO:0000313" key="2">
    <source>
        <dbReference type="EMBL" id="WVZ68274.1"/>
    </source>
</evidence>
<organism evidence="2 3">
    <name type="scientific">Paspalum notatum var. saurae</name>
    <dbReference type="NCBI Taxonomy" id="547442"/>
    <lineage>
        <taxon>Eukaryota</taxon>
        <taxon>Viridiplantae</taxon>
        <taxon>Streptophyta</taxon>
        <taxon>Embryophyta</taxon>
        <taxon>Tracheophyta</taxon>
        <taxon>Spermatophyta</taxon>
        <taxon>Magnoliopsida</taxon>
        <taxon>Liliopsida</taxon>
        <taxon>Poales</taxon>
        <taxon>Poaceae</taxon>
        <taxon>PACMAD clade</taxon>
        <taxon>Panicoideae</taxon>
        <taxon>Andropogonodae</taxon>
        <taxon>Paspaleae</taxon>
        <taxon>Paspalinae</taxon>
        <taxon>Paspalum</taxon>
    </lineage>
</organism>
<evidence type="ECO:0000313" key="3">
    <source>
        <dbReference type="Proteomes" id="UP001341281"/>
    </source>
</evidence>
<feature type="compositionally biased region" description="Basic and acidic residues" evidence="1">
    <location>
        <begin position="127"/>
        <end position="140"/>
    </location>
</feature>
<feature type="region of interest" description="Disordered" evidence="1">
    <location>
        <begin position="13"/>
        <end position="32"/>
    </location>
</feature>